<dbReference type="KEGG" id="vos:KNV97_01915"/>
<dbReference type="AlphaFoldDB" id="A0A975YM50"/>
<evidence type="ECO:0000313" key="1">
    <source>
        <dbReference type="EMBL" id="QXO16294.1"/>
    </source>
</evidence>
<evidence type="ECO:0000313" key="2">
    <source>
        <dbReference type="Proteomes" id="UP000694232"/>
    </source>
</evidence>
<gene>
    <name evidence="1" type="ORF">KNV97_01915</name>
</gene>
<reference evidence="1" key="1">
    <citation type="submission" date="2021-06" db="EMBL/GenBank/DDBJ databases">
        <title>Vibrio nov. sp., novel gut bacterium isolated from Yellow Sea oyster.</title>
        <authorList>
            <person name="Muhammad N."/>
            <person name="Nguyen T.H."/>
            <person name="Lee Y.-J."/>
            <person name="Ko J."/>
            <person name="Kim S.-G."/>
        </authorList>
    </citation>
    <scope>NUCLEOTIDE SEQUENCE</scope>
    <source>
        <strain evidence="1">OG9-811</strain>
    </source>
</reference>
<keyword evidence="2" id="KW-1185">Reference proteome</keyword>
<protein>
    <submittedName>
        <fullName evidence="1">Uncharacterized protein</fullName>
    </submittedName>
</protein>
<dbReference type="EMBL" id="CP076642">
    <property type="protein sequence ID" value="QXO16294.1"/>
    <property type="molecule type" value="Genomic_DNA"/>
</dbReference>
<dbReference type="Proteomes" id="UP000694232">
    <property type="component" value="Chromosome 2"/>
</dbReference>
<dbReference type="RefSeq" id="WP_218561980.1">
    <property type="nucleotide sequence ID" value="NZ_CP076642.1"/>
</dbReference>
<proteinExistence type="predicted"/>
<name>A0A975YM50_9VIBR</name>
<organism evidence="1 2">
    <name type="scientific">Vibrio ostreae</name>
    <dbReference type="NCBI Taxonomy" id="2841925"/>
    <lineage>
        <taxon>Bacteria</taxon>
        <taxon>Pseudomonadati</taxon>
        <taxon>Pseudomonadota</taxon>
        <taxon>Gammaproteobacteria</taxon>
        <taxon>Vibrionales</taxon>
        <taxon>Vibrionaceae</taxon>
        <taxon>Vibrio</taxon>
    </lineage>
</organism>
<sequence>MMKNIDDLILAHELLYVIFAQKDGVIINSFGNRSALKYVGVVDQYFGNEEKIISTSEFLQGKKLPQSVMQGDQCCLLTVLNNSIISGVFFLDDSNVLLRKKRLKVIHDDILNLDIASENQ</sequence>
<accession>A0A975YM50</accession>